<sequence length="75" mass="8276">MRRSTVERVLKGRGDVAELIGGGGVGKRVVILVNGDGGFQNFNGLLRPFPVVDQRFRWSRFGRRCLLSLMVVSDG</sequence>
<dbReference type="EMBL" id="CM051396">
    <property type="protein sequence ID" value="KAJ4723076.1"/>
    <property type="molecule type" value="Genomic_DNA"/>
</dbReference>
<proteinExistence type="predicted"/>
<accession>A0ACC1YI14</accession>
<evidence type="ECO:0000313" key="2">
    <source>
        <dbReference type="Proteomes" id="UP001164539"/>
    </source>
</evidence>
<keyword evidence="2" id="KW-1185">Reference proteome</keyword>
<name>A0ACC1YI14_MELAZ</name>
<organism evidence="1 2">
    <name type="scientific">Melia azedarach</name>
    <name type="common">Chinaberry tree</name>
    <dbReference type="NCBI Taxonomy" id="155640"/>
    <lineage>
        <taxon>Eukaryota</taxon>
        <taxon>Viridiplantae</taxon>
        <taxon>Streptophyta</taxon>
        <taxon>Embryophyta</taxon>
        <taxon>Tracheophyta</taxon>
        <taxon>Spermatophyta</taxon>
        <taxon>Magnoliopsida</taxon>
        <taxon>eudicotyledons</taxon>
        <taxon>Gunneridae</taxon>
        <taxon>Pentapetalae</taxon>
        <taxon>rosids</taxon>
        <taxon>malvids</taxon>
        <taxon>Sapindales</taxon>
        <taxon>Meliaceae</taxon>
        <taxon>Melia</taxon>
    </lineage>
</organism>
<dbReference type="Proteomes" id="UP001164539">
    <property type="component" value="Chromosome 3"/>
</dbReference>
<evidence type="ECO:0000313" key="1">
    <source>
        <dbReference type="EMBL" id="KAJ4723076.1"/>
    </source>
</evidence>
<protein>
    <submittedName>
        <fullName evidence="1">Uncharacterized protein</fullName>
    </submittedName>
</protein>
<comment type="caution">
    <text evidence="1">The sequence shown here is derived from an EMBL/GenBank/DDBJ whole genome shotgun (WGS) entry which is preliminary data.</text>
</comment>
<gene>
    <name evidence="1" type="ORF">OWV82_006488</name>
</gene>
<reference evidence="1 2" key="1">
    <citation type="journal article" date="2023" name="Science">
        <title>Complex scaffold remodeling in plant triterpene biosynthesis.</title>
        <authorList>
            <person name="De La Pena R."/>
            <person name="Hodgson H."/>
            <person name="Liu J.C."/>
            <person name="Stephenson M.J."/>
            <person name="Martin A.C."/>
            <person name="Owen C."/>
            <person name="Harkess A."/>
            <person name="Leebens-Mack J."/>
            <person name="Jimenez L.E."/>
            <person name="Osbourn A."/>
            <person name="Sattely E.S."/>
        </authorList>
    </citation>
    <scope>NUCLEOTIDE SEQUENCE [LARGE SCALE GENOMIC DNA]</scope>
    <source>
        <strain evidence="2">cv. JPN11</strain>
        <tissue evidence="1">Leaf</tissue>
    </source>
</reference>